<organism evidence="1 4">
    <name type="scientific">Teichococcus wenyumeiae</name>
    <dbReference type="NCBI Taxonomy" id="2478470"/>
    <lineage>
        <taxon>Bacteria</taxon>
        <taxon>Pseudomonadati</taxon>
        <taxon>Pseudomonadota</taxon>
        <taxon>Alphaproteobacteria</taxon>
        <taxon>Acetobacterales</taxon>
        <taxon>Roseomonadaceae</taxon>
        <taxon>Roseomonas</taxon>
    </lineage>
</organism>
<dbReference type="InParanoid" id="A0A3A9JVF1"/>
<accession>A0A3A9JVF1</accession>
<reference evidence="1 4" key="1">
    <citation type="submission" date="2018-09" db="EMBL/GenBank/DDBJ databases">
        <title>Roseomonas sp. nov., isolated from feces of Tibetan antelopes in the Qinghai-Tibet plateau, China.</title>
        <authorList>
            <person name="Tian Z."/>
        </authorList>
    </citation>
    <scope>NUCLEOTIDE SEQUENCE [LARGE SCALE GENOMIC DNA]</scope>
    <source>
        <strain evidence="2 3">Z23</strain>
        <strain evidence="1 4">Z24</strain>
    </source>
</reference>
<dbReference type="InterPro" id="IPR015424">
    <property type="entry name" value="PyrdxlP-dep_Trfase"/>
</dbReference>
<evidence type="ECO:0000313" key="3">
    <source>
        <dbReference type="Proteomes" id="UP000274097"/>
    </source>
</evidence>
<dbReference type="EMBL" id="RFLX01000053">
    <property type="protein sequence ID" value="RMI15511.1"/>
    <property type="molecule type" value="Genomic_DNA"/>
</dbReference>
<evidence type="ECO:0008006" key="5">
    <source>
        <dbReference type="Google" id="ProtNLM"/>
    </source>
</evidence>
<dbReference type="Proteomes" id="UP000278036">
    <property type="component" value="Unassembled WGS sequence"/>
</dbReference>
<gene>
    <name evidence="1" type="ORF">D6Z83_16915</name>
    <name evidence="2" type="ORF">EBE87_25515</name>
</gene>
<dbReference type="EMBL" id="RAQU01000112">
    <property type="protein sequence ID" value="RKK02989.1"/>
    <property type="molecule type" value="Genomic_DNA"/>
</dbReference>
<keyword evidence="3" id="KW-1185">Reference proteome</keyword>
<dbReference type="Gene3D" id="3.90.1150.10">
    <property type="entry name" value="Aspartate Aminotransferase, domain 1"/>
    <property type="match status" value="1"/>
</dbReference>
<sequence>MSGSNAVLHSNSFDHALRARTEYVIPAGLWDHLSAWILPEGYPQFFVRAEGCHLADADGRRFIDMICS</sequence>
<dbReference type="SUPFAM" id="SSF53383">
    <property type="entry name" value="PLP-dependent transferases"/>
    <property type="match status" value="1"/>
</dbReference>
<dbReference type="Proteomes" id="UP000274097">
    <property type="component" value="Unassembled WGS sequence"/>
</dbReference>
<proteinExistence type="predicted"/>
<evidence type="ECO:0000313" key="2">
    <source>
        <dbReference type="EMBL" id="RMI15511.1"/>
    </source>
</evidence>
<dbReference type="AlphaFoldDB" id="A0A3A9JVF1"/>
<evidence type="ECO:0000313" key="4">
    <source>
        <dbReference type="Proteomes" id="UP000278036"/>
    </source>
</evidence>
<evidence type="ECO:0000313" key="1">
    <source>
        <dbReference type="EMBL" id="RKK02989.1"/>
    </source>
</evidence>
<dbReference type="InterPro" id="IPR015422">
    <property type="entry name" value="PyrdxlP-dep_Trfase_small"/>
</dbReference>
<protein>
    <recommendedName>
        <fullName evidence="5">Aspartate aminotransferase family protein</fullName>
    </recommendedName>
</protein>
<name>A0A3A9JVF1_9PROT</name>
<comment type="caution">
    <text evidence="1">The sequence shown here is derived from an EMBL/GenBank/DDBJ whole genome shotgun (WGS) entry which is preliminary data.</text>
</comment>